<feature type="non-terminal residue" evidence="1">
    <location>
        <position position="1"/>
    </location>
</feature>
<gene>
    <name evidence="1" type="ORF">HOLDEFILI_03459</name>
</gene>
<dbReference type="AlphaFoldDB" id="B9YCA0"/>
<dbReference type="EMBL" id="ACCF01000218">
    <property type="protein sequence ID" value="EEF66377.1"/>
    <property type="molecule type" value="Genomic_DNA"/>
</dbReference>
<evidence type="ECO:0000313" key="2">
    <source>
        <dbReference type="Proteomes" id="UP000005950"/>
    </source>
</evidence>
<protein>
    <recommendedName>
        <fullName evidence="3">Transposase</fullName>
    </recommendedName>
</protein>
<reference evidence="1 2" key="2">
    <citation type="submission" date="2009-02" db="EMBL/GenBank/DDBJ databases">
        <title>Draft genome sequence of Holdemania filiformis DSM 12042.</title>
        <authorList>
            <person name="Sudarsanam P."/>
            <person name="Ley R."/>
            <person name="Guruge J."/>
            <person name="Turnbaugh P.J."/>
            <person name="Mahowald M."/>
            <person name="Liep D."/>
            <person name="Gordon J."/>
        </authorList>
    </citation>
    <scope>NUCLEOTIDE SEQUENCE [LARGE SCALE GENOMIC DNA]</scope>
    <source>
        <strain evidence="1 2">DSM 12042</strain>
    </source>
</reference>
<evidence type="ECO:0008006" key="3">
    <source>
        <dbReference type="Google" id="ProtNLM"/>
    </source>
</evidence>
<proteinExistence type="predicted"/>
<name>B9YCA0_9FIRM</name>
<evidence type="ECO:0000313" key="1">
    <source>
        <dbReference type="EMBL" id="EEF66377.1"/>
    </source>
</evidence>
<organism evidence="1 2">
    <name type="scientific">Holdemania filiformis DSM 12042</name>
    <dbReference type="NCBI Taxonomy" id="545696"/>
    <lineage>
        <taxon>Bacteria</taxon>
        <taxon>Bacillati</taxon>
        <taxon>Bacillota</taxon>
        <taxon>Erysipelotrichia</taxon>
        <taxon>Erysipelotrichales</taxon>
        <taxon>Erysipelotrichaceae</taxon>
        <taxon>Holdemania</taxon>
    </lineage>
</organism>
<comment type="caution">
    <text evidence="1">The sequence shown here is derived from an EMBL/GenBank/DDBJ whole genome shotgun (WGS) entry which is preliminary data.</text>
</comment>
<reference evidence="1 2" key="1">
    <citation type="submission" date="2008-12" db="EMBL/GenBank/DDBJ databases">
        <authorList>
            <person name="Fulton L."/>
            <person name="Clifton S."/>
            <person name="Fulton B."/>
            <person name="Xu J."/>
            <person name="Minx P."/>
            <person name="Pepin K.H."/>
            <person name="Johnson M."/>
            <person name="Bhonagiri V."/>
            <person name="Nash W.E."/>
            <person name="Mardis E.R."/>
            <person name="Wilson R.K."/>
        </authorList>
    </citation>
    <scope>NUCLEOTIDE SEQUENCE [LARGE SCALE GENOMIC DNA]</scope>
    <source>
        <strain evidence="1 2">DSM 12042</strain>
    </source>
</reference>
<dbReference type="HOGENOM" id="CLU_2643795_0_0_9"/>
<accession>B9YCA0</accession>
<sequence>GIQQGIERGIEQGIGQGIEKQRLETAREMLRNHCDDQFIQLCTKINLQQLEQLKKEIVSGFNQTEDYSEQSHLASD</sequence>
<dbReference type="Proteomes" id="UP000005950">
    <property type="component" value="Unassembled WGS sequence"/>
</dbReference>